<dbReference type="EMBL" id="VDCV01000006">
    <property type="protein sequence ID" value="KAB5552226.1"/>
    <property type="molecule type" value="Genomic_DNA"/>
</dbReference>
<comment type="caution">
    <text evidence="1">The sequence shown here is derived from an EMBL/GenBank/DDBJ whole genome shotgun (WGS) entry which is preliminary data.</text>
</comment>
<reference evidence="2" key="1">
    <citation type="journal article" date="2019" name="Gigascience">
        <title>De novo genome assembly of the endangered Acer yangbiense, a plant species with extremely small populations endemic to Yunnan Province, China.</title>
        <authorList>
            <person name="Yang J."/>
            <person name="Wariss H.M."/>
            <person name="Tao L."/>
            <person name="Zhang R."/>
            <person name="Yun Q."/>
            <person name="Hollingsworth P."/>
            <person name="Dao Z."/>
            <person name="Luo G."/>
            <person name="Guo H."/>
            <person name="Ma Y."/>
            <person name="Sun W."/>
        </authorList>
    </citation>
    <scope>NUCLEOTIDE SEQUENCE [LARGE SCALE GENOMIC DNA]</scope>
    <source>
        <strain evidence="2">cv. br00</strain>
    </source>
</reference>
<evidence type="ECO:0000313" key="2">
    <source>
        <dbReference type="Proteomes" id="UP000326939"/>
    </source>
</evidence>
<evidence type="ECO:0000313" key="1">
    <source>
        <dbReference type="EMBL" id="KAB5552226.1"/>
    </source>
</evidence>
<dbReference type="Proteomes" id="UP000326939">
    <property type="component" value="Chromosome 6"/>
</dbReference>
<protein>
    <submittedName>
        <fullName evidence="1">Uncharacterized protein</fullName>
    </submittedName>
</protein>
<organism evidence="1 2">
    <name type="scientific">Salix brachista</name>
    <dbReference type="NCBI Taxonomy" id="2182728"/>
    <lineage>
        <taxon>Eukaryota</taxon>
        <taxon>Viridiplantae</taxon>
        <taxon>Streptophyta</taxon>
        <taxon>Embryophyta</taxon>
        <taxon>Tracheophyta</taxon>
        <taxon>Spermatophyta</taxon>
        <taxon>Magnoliopsida</taxon>
        <taxon>eudicotyledons</taxon>
        <taxon>Gunneridae</taxon>
        <taxon>Pentapetalae</taxon>
        <taxon>rosids</taxon>
        <taxon>fabids</taxon>
        <taxon>Malpighiales</taxon>
        <taxon>Salicaceae</taxon>
        <taxon>Saliceae</taxon>
        <taxon>Salix</taxon>
    </lineage>
</organism>
<accession>A0A5N5MDQ1</accession>
<sequence>MHTEGDAFLARVMALTCSIDFASSSELVVHVPVFPIMITTAPSYFASSRALQIGESPVQVLNPCMQMNYRFPGGIKDQERSALHVLSEWIYVIGILQIVNAALISSPVKMGIAQLYKLGQEESEFDLISTPHSLQLYQTCKGLVVHTARELVASDDGV</sequence>
<name>A0A5N5MDQ1_9ROSI</name>
<dbReference type="AlphaFoldDB" id="A0A5N5MDQ1"/>
<gene>
    <name evidence="1" type="ORF">DKX38_009537</name>
</gene>
<keyword evidence="2" id="KW-1185">Reference proteome</keyword>
<proteinExistence type="predicted"/>